<proteinExistence type="inferred from homology"/>
<accession>A0A7Z0VIY9</accession>
<dbReference type="Gene3D" id="1.10.10.1150">
    <property type="entry name" value="Coenzyme PQQ synthesis protein D (PqqD)"/>
    <property type="match status" value="1"/>
</dbReference>
<evidence type="ECO:0000256" key="2">
    <source>
        <dbReference type="ARBA" id="ARBA00011741"/>
    </source>
</evidence>
<keyword evidence="6" id="KW-1185">Reference proteome</keyword>
<dbReference type="Pfam" id="PF05402">
    <property type="entry name" value="PqqD"/>
    <property type="match status" value="1"/>
</dbReference>
<comment type="similarity">
    <text evidence="4">Belongs to the PqqD family.</text>
</comment>
<comment type="pathway">
    <text evidence="1 4">Cofactor biosynthesis; pyrroloquinoline quinone biosynthesis.</text>
</comment>
<evidence type="ECO:0000256" key="1">
    <source>
        <dbReference type="ARBA" id="ARBA00004886"/>
    </source>
</evidence>
<dbReference type="UniPathway" id="UPA00539"/>
<keyword evidence="3 4" id="KW-0884">PQQ biosynthesis</keyword>
<comment type="function">
    <text evidence="4">Functions as a PqqA binding protein and presents PqqA to PqqE, in the pyrroloquinoline quinone (PQQ) biosynthetic pathway.</text>
</comment>
<dbReference type="NCBIfam" id="NF002535">
    <property type="entry name" value="PRK02079.1"/>
    <property type="match status" value="1"/>
</dbReference>
<reference evidence="5 6" key="1">
    <citation type="submission" date="2016-06" db="EMBL/GenBank/DDBJ databases">
        <title>Genome sequence of endosymbiont of Candidatus Endolucinida thiodiazotropha.</title>
        <authorList>
            <person name="Poehlein A."/>
            <person name="Koenig S."/>
            <person name="Heiden S.E."/>
            <person name="Thuermer A."/>
            <person name="Voget S."/>
            <person name="Daniel R."/>
            <person name="Markert S."/>
            <person name="Gros O."/>
            <person name="Schweder T."/>
        </authorList>
    </citation>
    <scope>NUCLEOTIDE SEQUENCE [LARGE SCALE GENOMIC DNA]</scope>
    <source>
        <strain evidence="5 6">COS</strain>
    </source>
</reference>
<dbReference type="InterPro" id="IPR022479">
    <property type="entry name" value="PqqD_bac"/>
</dbReference>
<dbReference type="AlphaFoldDB" id="A0A7Z0VIY9"/>
<dbReference type="Proteomes" id="UP000094769">
    <property type="component" value="Unassembled WGS sequence"/>
</dbReference>
<dbReference type="HAMAP" id="MF_00655">
    <property type="entry name" value="PQQ_syn_PqqD"/>
    <property type="match status" value="1"/>
</dbReference>
<dbReference type="InterPro" id="IPR041881">
    <property type="entry name" value="PqqD_sf"/>
</dbReference>
<comment type="caution">
    <text evidence="5">The sequence shown here is derived from an EMBL/GenBank/DDBJ whole genome shotgun (WGS) entry which is preliminary data.</text>
</comment>
<dbReference type="GO" id="GO:0048038">
    <property type="term" value="F:quinone binding"/>
    <property type="evidence" value="ECO:0007669"/>
    <property type="project" value="InterPro"/>
</dbReference>
<dbReference type="RefSeq" id="WP_069127103.1">
    <property type="nucleotide sequence ID" value="NZ_MARB01000022.1"/>
</dbReference>
<comment type="subunit">
    <text evidence="2 4">Monomer. Interacts with PqqE.</text>
</comment>
<dbReference type="EMBL" id="MARB01000022">
    <property type="protein sequence ID" value="ODJ86438.1"/>
    <property type="molecule type" value="Genomic_DNA"/>
</dbReference>
<evidence type="ECO:0000313" key="5">
    <source>
        <dbReference type="EMBL" id="ODJ86438.1"/>
    </source>
</evidence>
<organism evidence="5 6">
    <name type="scientific">Candidatus Thiodiazotropha endolucinida</name>
    <dbReference type="NCBI Taxonomy" id="1655433"/>
    <lineage>
        <taxon>Bacteria</taxon>
        <taxon>Pseudomonadati</taxon>
        <taxon>Pseudomonadota</taxon>
        <taxon>Gammaproteobacteria</taxon>
        <taxon>Chromatiales</taxon>
        <taxon>Sedimenticolaceae</taxon>
        <taxon>Candidatus Thiodiazotropha</taxon>
    </lineage>
</organism>
<sequence length="94" mass="10695">MSSHFNAEDIPQMAPTFRFQWEEAQGCHVILYPEGMVKLNHAAGEILKRCDGETSVATIIDDLKSALPEAELETDVYQFLDTAYDNQWIRHKPA</sequence>
<dbReference type="NCBIfam" id="TIGR03859">
    <property type="entry name" value="PQQ_PqqD"/>
    <property type="match status" value="1"/>
</dbReference>
<dbReference type="GO" id="GO:0018189">
    <property type="term" value="P:pyrroloquinoline quinone biosynthetic process"/>
    <property type="evidence" value="ECO:0007669"/>
    <property type="project" value="UniProtKB-UniRule"/>
</dbReference>
<protein>
    <recommendedName>
        <fullName evidence="4">PqqA binding protein</fullName>
    </recommendedName>
    <alternativeName>
        <fullName evidence="4">Coenzyme PQQ synthesis protein D</fullName>
    </alternativeName>
    <alternativeName>
        <fullName evidence="4">Pyrroloquinoline quinone biosynthesis protein D</fullName>
    </alternativeName>
</protein>
<evidence type="ECO:0000256" key="3">
    <source>
        <dbReference type="ARBA" id="ARBA00022905"/>
    </source>
</evidence>
<name>A0A7Z0VIY9_9GAMM</name>
<dbReference type="InterPro" id="IPR008792">
    <property type="entry name" value="PQQD"/>
</dbReference>
<gene>
    <name evidence="4" type="primary">pqqD</name>
    <name evidence="5" type="ORF">CODIS_33570</name>
</gene>
<evidence type="ECO:0000313" key="6">
    <source>
        <dbReference type="Proteomes" id="UP000094769"/>
    </source>
</evidence>
<evidence type="ECO:0000256" key="4">
    <source>
        <dbReference type="HAMAP-Rule" id="MF_00655"/>
    </source>
</evidence>
<dbReference type="OrthoDB" id="7356791at2"/>